<dbReference type="Proteomes" id="UP000199013">
    <property type="component" value="Unassembled WGS sequence"/>
</dbReference>
<name>A0A1C3NU18_9ACTN</name>
<accession>A0A1C3NU18</accession>
<evidence type="ECO:0008006" key="3">
    <source>
        <dbReference type="Google" id="ProtNLM"/>
    </source>
</evidence>
<dbReference type="AlphaFoldDB" id="A0A1C3NU18"/>
<dbReference type="PANTHER" id="PTHR42834:SF1">
    <property type="entry name" value="ENDONUCLEASE_EXONUCLEASE_PHOSPHATASE FAMILY PROTEIN (AFU_ORTHOLOGUE AFUA_3G09210)"/>
    <property type="match status" value="1"/>
</dbReference>
<evidence type="ECO:0000313" key="1">
    <source>
        <dbReference type="EMBL" id="SBW18520.1"/>
    </source>
</evidence>
<protein>
    <recommendedName>
        <fullName evidence="3">Endonuclease/exonuclease/phosphatase domain-containing protein</fullName>
    </recommendedName>
</protein>
<keyword evidence="2" id="KW-1185">Reference proteome</keyword>
<dbReference type="SUPFAM" id="SSF56219">
    <property type="entry name" value="DNase I-like"/>
    <property type="match status" value="1"/>
</dbReference>
<reference evidence="2" key="1">
    <citation type="submission" date="2016-02" db="EMBL/GenBank/DDBJ databases">
        <authorList>
            <person name="Wibberg D."/>
        </authorList>
    </citation>
    <scope>NUCLEOTIDE SEQUENCE [LARGE SCALE GENOMIC DNA]</scope>
</reference>
<dbReference type="Gene3D" id="3.60.10.10">
    <property type="entry name" value="Endonuclease/exonuclease/phosphatase"/>
    <property type="match status" value="1"/>
</dbReference>
<gene>
    <name evidence="1" type="ORF">FDG2_0701</name>
</gene>
<dbReference type="EMBL" id="FLUV01000282">
    <property type="protein sequence ID" value="SBW18520.1"/>
    <property type="molecule type" value="Genomic_DNA"/>
</dbReference>
<dbReference type="InterPro" id="IPR036691">
    <property type="entry name" value="Endo/exonu/phosph_ase_sf"/>
</dbReference>
<proteinExistence type="predicted"/>
<sequence length="88" mass="9408">MTSGLNDFTYSAPVQTLAGAGLTDLPATLSDAERYTYVHDGNSQVLDHILLSSVLACASYSYDVVHVNSESAVRQSDHDPQVARIALP</sequence>
<evidence type="ECO:0000313" key="2">
    <source>
        <dbReference type="Proteomes" id="UP000199013"/>
    </source>
</evidence>
<dbReference type="PANTHER" id="PTHR42834">
    <property type="entry name" value="ENDONUCLEASE/EXONUCLEASE/PHOSPHATASE FAMILY PROTEIN (AFU_ORTHOLOGUE AFUA_3G09210)"/>
    <property type="match status" value="1"/>
</dbReference>
<organism evidence="1 2">
    <name type="scientific">Candidatus Protofrankia californiensis</name>
    <dbReference type="NCBI Taxonomy" id="1839754"/>
    <lineage>
        <taxon>Bacteria</taxon>
        <taxon>Bacillati</taxon>
        <taxon>Actinomycetota</taxon>
        <taxon>Actinomycetes</taxon>
        <taxon>Frankiales</taxon>
        <taxon>Frankiaceae</taxon>
        <taxon>Protofrankia</taxon>
    </lineage>
</organism>